<dbReference type="Proteomes" id="UP001139461">
    <property type="component" value="Unassembled WGS sequence"/>
</dbReference>
<feature type="domain" description="Peptidase A2" evidence="4">
    <location>
        <begin position="54"/>
        <end position="91"/>
    </location>
</feature>
<evidence type="ECO:0000256" key="2">
    <source>
        <dbReference type="SAM" id="SignalP"/>
    </source>
</evidence>
<comment type="caution">
    <text evidence="5">The sequence shown here is derived from an EMBL/GenBank/DDBJ whole genome shotgun (WGS) entry which is preliminary data.</text>
</comment>
<reference evidence="5" key="1">
    <citation type="submission" date="2021-09" db="EMBL/GenBank/DDBJ databases">
        <title>Genome of Aequorivita sp. strain F47161.</title>
        <authorList>
            <person name="Wang Y."/>
        </authorList>
    </citation>
    <scope>NUCLEOTIDE SEQUENCE</scope>
    <source>
        <strain evidence="5">F47161</strain>
    </source>
</reference>
<dbReference type="GO" id="GO:0004190">
    <property type="term" value="F:aspartic-type endopeptidase activity"/>
    <property type="evidence" value="ECO:0007669"/>
    <property type="project" value="InterPro"/>
</dbReference>
<dbReference type="CDD" id="cd05483">
    <property type="entry name" value="retropepsin_like_bacteria"/>
    <property type="match status" value="1"/>
</dbReference>
<dbReference type="SUPFAM" id="SSF50630">
    <property type="entry name" value="Acid proteases"/>
    <property type="match status" value="1"/>
</dbReference>
<dbReference type="InterPro" id="IPR021109">
    <property type="entry name" value="Peptidase_aspartic_dom_sf"/>
</dbReference>
<proteinExistence type="predicted"/>
<dbReference type="InterPro" id="IPR034122">
    <property type="entry name" value="Retropepsin-like_bacterial"/>
</dbReference>
<keyword evidence="5" id="KW-0645">Protease</keyword>
<protein>
    <submittedName>
        <fullName evidence="5">Aspartyl protease family protein</fullName>
    </submittedName>
</protein>
<name>A0A9X1QX00_9FLAO</name>
<dbReference type="Gene3D" id="2.40.70.10">
    <property type="entry name" value="Acid Proteases"/>
    <property type="match status" value="2"/>
</dbReference>
<evidence type="ECO:0000313" key="5">
    <source>
        <dbReference type="EMBL" id="MCG2418139.1"/>
    </source>
</evidence>
<dbReference type="InterPro" id="IPR036034">
    <property type="entry name" value="PDZ_sf"/>
</dbReference>
<sequence>MYKTLIFGFLFVFSASLAAQSGFFLNNNKRKVRIPFKLVNNLPIIQIDVNGTPLSFILDTGVKSTILFSLEEADSLQLRNTTPVMLQGLGSGGAVEALKSLNNKVKVGKVIDNNHSLYIIFDSTLNFSPRMGIPVHGILGNEFFQNFIVKINYSAEVITVYNPQKYTLKPCKKCEDLPLHFMGGKPYISLVIEAENDDETVTLLVDSGSSDVMWIFDKRNFIKDVPKNYFNDFLGLGLSGNIYGKRTRIPRLSVGDFHLKEVNTSFPEEDAILKARYYEERDGSVGGGFLSRFTVTFDYANKLVRFKKNRKFRDPFNYNMSGITLEHEGVELVKEERQASVNTNRGNQNQSLTVNSISITTEVHFTLVPKYVVVAVREDSPAALAGIQVGDEIITINGKPCYQFKLYELIELFSSNEGRKITIEFNREGRANRVKFFLKSVF</sequence>
<keyword evidence="6" id="KW-1185">Reference proteome</keyword>
<dbReference type="InterPro" id="IPR001478">
    <property type="entry name" value="PDZ"/>
</dbReference>
<dbReference type="AlphaFoldDB" id="A0A9X1QX00"/>
<dbReference type="PROSITE" id="PS50106">
    <property type="entry name" value="PDZ"/>
    <property type="match status" value="1"/>
</dbReference>
<dbReference type="Pfam" id="PF13650">
    <property type="entry name" value="Asp_protease_2"/>
    <property type="match status" value="1"/>
</dbReference>
<organism evidence="5 6">
    <name type="scientific">Aequorivita vitellina</name>
    <dbReference type="NCBI Taxonomy" id="2874475"/>
    <lineage>
        <taxon>Bacteria</taxon>
        <taxon>Pseudomonadati</taxon>
        <taxon>Bacteroidota</taxon>
        <taxon>Flavobacteriia</taxon>
        <taxon>Flavobacteriales</taxon>
        <taxon>Flavobacteriaceae</taxon>
        <taxon>Aequorivita</taxon>
    </lineage>
</organism>
<feature type="chain" id="PRO_5040886860" evidence="2">
    <location>
        <begin position="19"/>
        <end position="442"/>
    </location>
</feature>
<feature type="domain" description="PDZ" evidence="3">
    <location>
        <begin position="340"/>
        <end position="429"/>
    </location>
</feature>
<dbReference type="RefSeq" id="WP_237601954.1">
    <property type="nucleotide sequence ID" value="NZ_JAIRBA010000005.1"/>
</dbReference>
<gene>
    <name evidence="5" type="ORF">K8089_03825</name>
</gene>
<accession>A0A9X1QX00</accession>
<evidence type="ECO:0000313" key="6">
    <source>
        <dbReference type="Proteomes" id="UP001139461"/>
    </source>
</evidence>
<dbReference type="Gene3D" id="2.30.42.10">
    <property type="match status" value="1"/>
</dbReference>
<dbReference type="GO" id="GO:0006508">
    <property type="term" value="P:proteolysis"/>
    <property type="evidence" value="ECO:0007669"/>
    <property type="project" value="UniProtKB-KW"/>
</dbReference>
<dbReference type="PROSITE" id="PS50175">
    <property type="entry name" value="ASP_PROT_RETROV"/>
    <property type="match status" value="1"/>
</dbReference>
<dbReference type="InterPro" id="IPR001995">
    <property type="entry name" value="Peptidase_A2_cat"/>
</dbReference>
<feature type="signal peptide" evidence="2">
    <location>
        <begin position="1"/>
        <end position="18"/>
    </location>
</feature>
<keyword evidence="2" id="KW-0732">Signal</keyword>
<dbReference type="SMART" id="SM00228">
    <property type="entry name" value="PDZ"/>
    <property type="match status" value="1"/>
</dbReference>
<evidence type="ECO:0000259" key="3">
    <source>
        <dbReference type="PROSITE" id="PS50106"/>
    </source>
</evidence>
<dbReference type="EMBL" id="JAIRBA010000005">
    <property type="protein sequence ID" value="MCG2418139.1"/>
    <property type="molecule type" value="Genomic_DNA"/>
</dbReference>
<keyword evidence="1" id="KW-0378">Hydrolase</keyword>
<evidence type="ECO:0000259" key="4">
    <source>
        <dbReference type="PROSITE" id="PS50175"/>
    </source>
</evidence>
<dbReference type="SUPFAM" id="SSF50156">
    <property type="entry name" value="PDZ domain-like"/>
    <property type="match status" value="1"/>
</dbReference>
<dbReference type="Pfam" id="PF17820">
    <property type="entry name" value="PDZ_6"/>
    <property type="match status" value="1"/>
</dbReference>
<evidence type="ECO:0000256" key="1">
    <source>
        <dbReference type="ARBA" id="ARBA00022801"/>
    </source>
</evidence>
<dbReference type="InterPro" id="IPR041489">
    <property type="entry name" value="PDZ_6"/>
</dbReference>